<dbReference type="SUPFAM" id="SSF47823">
    <property type="entry name" value="lambda integrase-like, N-terminal domain"/>
    <property type="match status" value="1"/>
</dbReference>
<dbReference type="GO" id="GO:0003677">
    <property type="term" value="F:DNA binding"/>
    <property type="evidence" value="ECO:0007669"/>
    <property type="project" value="UniProtKB-UniRule"/>
</dbReference>
<dbReference type="InterPro" id="IPR044068">
    <property type="entry name" value="CB"/>
</dbReference>
<sequence length="312" mass="34380">MSAARAGAGVEAARGSALEGPPEAFLDQLRTGRRLSPHTLDAYARDLRDYARFARENGLTDWREASPTLVDGYLVSLLKRDLAGATVARRRSALRGFHAFLARAGGAAEDPFARLPAARSERRLPHALAVEDMERLLAQPQGDRPLALRDRAMLELAYASGLRVSEVCGVERRGLDLEARTVAVYGKGRRERVVPFGRAAARALSEYLMRARPILAARARHDLVFVNARGGHLSRMGFWKILRAHARAAGIASRVHPHALRHSFATHLLAGGADLRVVQELLGHASVTTTAIYTHLDRAYLREVHRTFHPRP</sequence>
<dbReference type="PANTHER" id="PTHR30349:SF90">
    <property type="entry name" value="TYROSINE RECOMBINASE XERD"/>
    <property type="match status" value="1"/>
</dbReference>
<evidence type="ECO:0000256" key="9">
    <source>
        <dbReference type="HAMAP-Rule" id="MF_01808"/>
    </source>
</evidence>
<dbReference type="NCBIfam" id="NF001399">
    <property type="entry name" value="PRK00283.1"/>
    <property type="match status" value="1"/>
</dbReference>
<dbReference type="InterPro" id="IPR050090">
    <property type="entry name" value="Tyrosine_recombinase_XerCD"/>
</dbReference>
<evidence type="ECO:0000259" key="11">
    <source>
        <dbReference type="PROSITE" id="PS51900"/>
    </source>
</evidence>
<dbReference type="Pfam" id="PF02899">
    <property type="entry name" value="Phage_int_SAM_1"/>
    <property type="match status" value="1"/>
</dbReference>
<dbReference type="Proteomes" id="UP000317716">
    <property type="component" value="Unassembled WGS sequence"/>
</dbReference>
<evidence type="ECO:0000256" key="8">
    <source>
        <dbReference type="ARBA" id="ARBA00023306"/>
    </source>
</evidence>
<proteinExistence type="inferred from homology"/>
<dbReference type="GO" id="GO:0007059">
    <property type="term" value="P:chromosome segregation"/>
    <property type="evidence" value="ECO:0007669"/>
    <property type="project" value="UniProtKB-UniRule"/>
</dbReference>
<dbReference type="InterPro" id="IPR023009">
    <property type="entry name" value="Tyrosine_recombinase_XerC/XerD"/>
</dbReference>
<dbReference type="InterPro" id="IPR013762">
    <property type="entry name" value="Integrase-like_cat_sf"/>
</dbReference>
<dbReference type="Gene3D" id="1.10.150.130">
    <property type="match status" value="1"/>
</dbReference>
<evidence type="ECO:0000256" key="1">
    <source>
        <dbReference type="ARBA" id="ARBA00004496"/>
    </source>
</evidence>
<feature type="active site" evidence="9">
    <location>
        <position position="163"/>
    </location>
</feature>
<dbReference type="InterPro" id="IPR004107">
    <property type="entry name" value="Integrase_SAM-like_N"/>
</dbReference>
<organism evidence="12 13">
    <name type="scientific">Eiseniibacteriota bacterium</name>
    <dbReference type="NCBI Taxonomy" id="2212470"/>
    <lineage>
        <taxon>Bacteria</taxon>
        <taxon>Candidatus Eiseniibacteriota</taxon>
    </lineage>
</organism>
<comment type="function">
    <text evidence="9">Site-specific tyrosine recombinase, which acts by catalyzing the cutting and rejoining of the recombining DNA molecules. The XerC-XerD complex is essential to convert dimers of the bacterial chromosome into monomers to permit their segregation at cell division. It also contributes to the segregational stability of plasmids.</text>
</comment>
<gene>
    <name evidence="9" type="primary">xerC</name>
    <name evidence="12" type="ORF">E6K72_09720</name>
</gene>
<keyword evidence="8 9" id="KW-0131">Cell cycle</keyword>
<dbReference type="GO" id="GO:0051301">
    <property type="term" value="P:cell division"/>
    <property type="evidence" value="ECO:0007669"/>
    <property type="project" value="UniProtKB-KW"/>
</dbReference>
<reference evidence="12 13" key="1">
    <citation type="journal article" date="2019" name="Nat. Microbiol.">
        <title>Mediterranean grassland soil C-N compound turnover is dependent on rainfall and depth, and is mediated by genomically divergent microorganisms.</title>
        <authorList>
            <person name="Diamond S."/>
            <person name="Andeer P.F."/>
            <person name="Li Z."/>
            <person name="Crits-Christoph A."/>
            <person name="Burstein D."/>
            <person name="Anantharaman K."/>
            <person name="Lane K.R."/>
            <person name="Thomas B.C."/>
            <person name="Pan C."/>
            <person name="Northen T.R."/>
            <person name="Banfield J.F."/>
        </authorList>
    </citation>
    <scope>NUCLEOTIDE SEQUENCE [LARGE SCALE GENOMIC DNA]</scope>
    <source>
        <strain evidence="12">WS_2</strain>
    </source>
</reference>
<accession>A0A538SKV4</accession>
<keyword evidence="4 9" id="KW-0159">Chromosome partition</keyword>
<evidence type="ECO:0000313" key="13">
    <source>
        <dbReference type="Proteomes" id="UP000317716"/>
    </source>
</evidence>
<evidence type="ECO:0000256" key="5">
    <source>
        <dbReference type="ARBA" id="ARBA00022908"/>
    </source>
</evidence>
<dbReference type="InterPro" id="IPR010998">
    <property type="entry name" value="Integrase_recombinase_N"/>
</dbReference>
<protein>
    <recommendedName>
        <fullName evidence="9">Tyrosine recombinase XerC</fullName>
    </recommendedName>
</protein>
<evidence type="ECO:0000256" key="2">
    <source>
        <dbReference type="ARBA" id="ARBA00022490"/>
    </source>
</evidence>
<dbReference type="PANTHER" id="PTHR30349">
    <property type="entry name" value="PHAGE INTEGRASE-RELATED"/>
    <property type="match status" value="1"/>
</dbReference>
<comment type="subunit">
    <text evidence="9">Forms a cyclic heterotetrameric complex composed of two molecules of XerC and two molecules of XerD.</text>
</comment>
<dbReference type="GO" id="GO:0005737">
    <property type="term" value="C:cytoplasm"/>
    <property type="evidence" value="ECO:0007669"/>
    <property type="project" value="UniProtKB-SubCell"/>
</dbReference>
<feature type="active site" evidence="9">
    <location>
        <position position="261"/>
    </location>
</feature>
<dbReference type="InterPro" id="IPR002104">
    <property type="entry name" value="Integrase_catalytic"/>
</dbReference>
<comment type="subcellular location">
    <subcellularLocation>
        <location evidence="1 9">Cytoplasm</location>
    </subcellularLocation>
</comment>
<evidence type="ECO:0000313" key="12">
    <source>
        <dbReference type="EMBL" id="TMQ52004.1"/>
    </source>
</evidence>
<evidence type="ECO:0000256" key="4">
    <source>
        <dbReference type="ARBA" id="ARBA00022829"/>
    </source>
</evidence>
<feature type="active site" evidence="9">
    <location>
        <position position="284"/>
    </location>
</feature>
<feature type="active site" description="O-(3'-phospho-DNA)-tyrosine intermediate" evidence="9">
    <location>
        <position position="293"/>
    </location>
</feature>
<name>A0A538SKV4_UNCEI</name>
<evidence type="ECO:0000256" key="3">
    <source>
        <dbReference type="ARBA" id="ARBA00022618"/>
    </source>
</evidence>
<evidence type="ECO:0000256" key="7">
    <source>
        <dbReference type="ARBA" id="ARBA00023172"/>
    </source>
</evidence>
<keyword evidence="6 9" id="KW-0238">DNA-binding</keyword>
<keyword evidence="7 9" id="KW-0233">DNA recombination</keyword>
<dbReference type="GO" id="GO:0009037">
    <property type="term" value="F:tyrosine-based site-specific recombinase activity"/>
    <property type="evidence" value="ECO:0007669"/>
    <property type="project" value="UniProtKB-UniRule"/>
</dbReference>
<dbReference type="PROSITE" id="PS51898">
    <property type="entry name" value="TYR_RECOMBINASE"/>
    <property type="match status" value="1"/>
</dbReference>
<dbReference type="SUPFAM" id="SSF56349">
    <property type="entry name" value="DNA breaking-rejoining enzymes"/>
    <property type="match status" value="1"/>
</dbReference>
<comment type="similarity">
    <text evidence="9">Belongs to the 'phage' integrase family. XerC subfamily.</text>
</comment>
<dbReference type="AlphaFoldDB" id="A0A538SKV4"/>
<keyword evidence="2 9" id="KW-0963">Cytoplasm</keyword>
<feature type="domain" description="Tyr recombinase" evidence="10">
    <location>
        <begin position="123"/>
        <end position="306"/>
    </location>
</feature>
<dbReference type="GO" id="GO:0006313">
    <property type="term" value="P:DNA transposition"/>
    <property type="evidence" value="ECO:0007669"/>
    <property type="project" value="UniProtKB-UniRule"/>
</dbReference>
<feature type="active site" evidence="9">
    <location>
        <position position="187"/>
    </location>
</feature>
<evidence type="ECO:0000259" key="10">
    <source>
        <dbReference type="PROSITE" id="PS51898"/>
    </source>
</evidence>
<feature type="domain" description="Core-binding (CB)" evidence="11">
    <location>
        <begin position="16"/>
        <end position="102"/>
    </location>
</feature>
<keyword evidence="5 9" id="KW-0229">DNA integration</keyword>
<evidence type="ECO:0000256" key="6">
    <source>
        <dbReference type="ARBA" id="ARBA00023125"/>
    </source>
</evidence>
<dbReference type="HAMAP" id="MF_01808">
    <property type="entry name" value="Recomb_XerC_XerD"/>
    <property type="match status" value="1"/>
</dbReference>
<feature type="active site" evidence="9">
    <location>
        <position position="258"/>
    </location>
</feature>
<comment type="caution">
    <text evidence="12">The sequence shown here is derived from an EMBL/GenBank/DDBJ whole genome shotgun (WGS) entry which is preliminary data.</text>
</comment>
<dbReference type="Gene3D" id="1.10.443.10">
    <property type="entry name" value="Intergrase catalytic core"/>
    <property type="match status" value="1"/>
</dbReference>
<keyword evidence="3 9" id="KW-0132">Cell division</keyword>
<dbReference type="InterPro" id="IPR011010">
    <property type="entry name" value="DNA_brk_join_enz"/>
</dbReference>
<dbReference type="Pfam" id="PF00589">
    <property type="entry name" value="Phage_integrase"/>
    <property type="match status" value="1"/>
</dbReference>
<dbReference type="EMBL" id="VBOS01000343">
    <property type="protein sequence ID" value="TMQ52004.1"/>
    <property type="molecule type" value="Genomic_DNA"/>
</dbReference>
<dbReference type="CDD" id="cd00798">
    <property type="entry name" value="INT_XerDC_C"/>
    <property type="match status" value="1"/>
</dbReference>
<dbReference type="PROSITE" id="PS51900">
    <property type="entry name" value="CB"/>
    <property type="match status" value="1"/>
</dbReference>